<evidence type="ECO:0000256" key="1">
    <source>
        <dbReference type="SAM" id="MobiDB-lite"/>
    </source>
</evidence>
<protein>
    <recommendedName>
        <fullName evidence="5">Major Facilitator Superfamily protein</fullName>
    </recommendedName>
</protein>
<gene>
    <name evidence="3" type="ORF">BANT918_03061</name>
</gene>
<evidence type="ECO:0000256" key="2">
    <source>
        <dbReference type="SAM" id="Phobius"/>
    </source>
</evidence>
<feature type="transmembrane region" description="Helical" evidence="2">
    <location>
        <begin position="50"/>
        <end position="70"/>
    </location>
</feature>
<proteinExistence type="predicted"/>
<keyword evidence="2" id="KW-1133">Transmembrane helix</keyword>
<name>A0A2H1KX94_9MICO</name>
<evidence type="ECO:0000313" key="4">
    <source>
        <dbReference type="Proteomes" id="UP000234433"/>
    </source>
</evidence>
<evidence type="ECO:0000313" key="3">
    <source>
        <dbReference type="EMBL" id="SMY04393.1"/>
    </source>
</evidence>
<dbReference type="Proteomes" id="UP000234433">
    <property type="component" value="Unassembled WGS sequence"/>
</dbReference>
<dbReference type="SUPFAM" id="SSF103473">
    <property type="entry name" value="MFS general substrate transporter"/>
    <property type="match status" value="1"/>
</dbReference>
<organism evidence="3 4">
    <name type="scientific">Brevibacterium antiquum CNRZ 918</name>
    <dbReference type="NCBI Taxonomy" id="1255637"/>
    <lineage>
        <taxon>Bacteria</taxon>
        <taxon>Bacillati</taxon>
        <taxon>Actinomycetota</taxon>
        <taxon>Actinomycetes</taxon>
        <taxon>Micrococcales</taxon>
        <taxon>Brevibacteriaceae</taxon>
        <taxon>Brevibacterium</taxon>
    </lineage>
</organism>
<keyword evidence="2" id="KW-0812">Transmembrane</keyword>
<feature type="region of interest" description="Disordered" evidence="1">
    <location>
        <begin position="123"/>
        <end position="150"/>
    </location>
</feature>
<feature type="compositionally biased region" description="Low complexity" evidence="1">
    <location>
        <begin position="141"/>
        <end position="150"/>
    </location>
</feature>
<keyword evidence="2" id="KW-0472">Membrane</keyword>
<dbReference type="RefSeq" id="WP_233430534.1">
    <property type="nucleotide sequence ID" value="NZ_FXZD01000014.1"/>
</dbReference>
<evidence type="ECO:0008006" key="5">
    <source>
        <dbReference type="Google" id="ProtNLM"/>
    </source>
</evidence>
<accession>A0A2H1KX94</accession>
<feature type="transmembrane region" description="Helical" evidence="2">
    <location>
        <begin position="82"/>
        <end position="107"/>
    </location>
</feature>
<dbReference type="EMBL" id="FXZD01000014">
    <property type="protein sequence ID" value="SMY04393.1"/>
    <property type="molecule type" value="Genomic_DNA"/>
</dbReference>
<reference evidence="3 4" key="1">
    <citation type="submission" date="2017-03" db="EMBL/GenBank/DDBJ databases">
        <authorList>
            <person name="Afonso C.L."/>
            <person name="Miller P.J."/>
            <person name="Scott M.A."/>
            <person name="Spackman E."/>
            <person name="Goraichik I."/>
            <person name="Dimitrov K.M."/>
            <person name="Suarez D.L."/>
            <person name="Swayne D.E."/>
        </authorList>
    </citation>
    <scope>NUCLEOTIDE SEQUENCE [LARGE SCALE GENOMIC DNA]</scope>
    <source>
        <strain evidence="3 4">CNRZ 918</strain>
    </source>
</reference>
<sequence length="150" mass="15614">MPAQSHSVFRRNQWALSLAQLFSGIGIATGFAVGGILAERLTGRTELAGFAQTASILGAGLLAVPLAKLAERRSRRLALASAYAIALCGAILIVSAILLGIDIAFFIGMGCFGARRPRDCRDAMRPPMPLPTTSRAPPCPSSSGPRPSAP</sequence>
<feature type="transmembrane region" description="Helical" evidence="2">
    <location>
        <begin position="14"/>
        <end position="38"/>
    </location>
</feature>
<dbReference type="AlphaFoldDB" id="A0A2H1KX94"/>
<dbReference type="InterPro" id="IPR036259">
    <property type="entry name" value="MFS_trans_sf"/>
</dbReference>